<organism evidence="6 7">
    <name type="scientific">Beauveria brongniartii RCEF 3172</name>
    <dbReference type="NCBI Taxonomy" id="1081107"/>
    <lineage>
        <taxon>Eukaryota</taxon>
        <taxon>Fungi</taxon>
        <taxon>Dikarya</taxon>
        <taxon>Ascomycota</taxon>
        <taxon>Pezizomycotina</taxon>
        <taxon>Sordariomycetes</taxon>
        <taxon>Hypocreomycetidae</taxon>
        <taxon>Hypocreales</taxon>
        <taxon>Cordycipitaceae</taxon>
        <taxon>Beauveria</taxon>
        <taxon>Beauveria brongniartii</taxon>
    </lineage>
</organism>
<dbReference type="InterPro" id="IPR052519">
    <property type="entry name" value="Euk-type_GlcNAc_Kinase"/>
</dbReference>
<sequence>MSFQKENGAFVRSSRAGGWGHLLGDDGSGYSIGREALRLALRESDVCSMRKYSSAAAQPTSQLAEAVFDHFKEQFPKSKLEDLLSTVMMPKSASQQPKDAVMDRTSRIAGVAKTVLAMVETNADADRIVAAGADKLAELAALLVLHQGIEPSKASLVLAGGLMQDEGYRRRIVGSVEKAGYKFQHVEVVDQPAMNGARFLLRSAQMLQ</sequence>
<evidence type="ECO:0000259" key="5">
    <source>
        <dbReference type="Pfam" id="PF01869"/>
    </source>
</evidence>
<dbReference type="SUPFAM" id="SSF53067">
    <property type="entry name" value="Actin-like ATPase domain"/>
    <property type="match status" value="1"/>
</dbReference>
<dbReference type="PANTHER" id="PTHR43190">
    <property type="entry name" value="N-ACETYL-D-GLUCOSAMINE KINASE"/>
    <property type="match status" value="1"/>
</dbReference>
<evidence type="ECO:0000313" key="7">
    <source>
        <dbReference type="Proteomes" id="UP000076863"/>
    </source>
</evidence>
<dbReference type="PANTHER" id="PTHR43190:SF3">
    <property type="entry name" value="N-ACETYL-D-GLUCOSAMINE KINASE"/>
    <property type="match status" value="1"/>
</dbReference>
<dbReference type="InterPro" id="IPR002731">
    <property type="entry name" value="ATPase_BadF"/>
</dbReference>
<gene>
    <name evidence="6" type="ORF">BBO_00713</name>
</gene>
<comment type="similarity">
    <text evidence="1">Belongs to the eukaryotic-type N-acetylglucosamine kinase family.</text>
</comment>
<dbReference type="AlphaFoldDB" id="A0A167JUB0"/>
<dbReference type="GO" id="GO:0045127">
    <property type="term" value="F:N-acetylglucosamine kinase activity"/>
    <property type="evidence" value="ECO:0007669"/>
    <property type="project" value="UniProtKB-EC"/>
</dbReference>
<dbReference type="Gene3D" id="3.30.420.40">
    <property type="match status" value="1"/>
</dbReference>
<comment type="caution">
    <text evidence="6">The sequence shown here is derived from an EMBL/GenBank/DDBJ whole genome shotgun (WGS) entry which is preliminary data.</text>
</comment>
<feature type="domain" description="ATPase BadF/BadG/BcrA/BcrD type" evidence="5">
    <location>
        <begin position="13"/>
        <end position="196"/>
    </location>
</feature>
<keyword evidence="7" id="KW-1185">Reference proteome</keyword>
<proteinExistence type="inferred from homology"/>
<dbReference type="Pfam" id="PF01869">
    <property type="entry name" value="BcrAD_BadFG"/>
    <property type="match status" value="1"/>
</dbReference>
<evidence type="ECO:0000256" key="2">
    <source>
        <dbReference type="ARBA" id="ARBA00012122"/>
    </source>
</evidence>
<evidence type="ECO:0000256" key="1">
    <source>
        <dbReference type="ARBA" id="ARBA00006198"/>
    </source>
</evidence>
<evidence type="ECO:0000256" key="4">
    <source>
        <dbReference type="ARBA" id="ARBA00031123"/>
    </source>
</evidence>
<evidence type="ECO:0000256" key="3">
    <source>
        <dbReference type="ARBA" id="ARBA00014974"/>
    </source>
</evidence>
<dbReference type="EC" id="2.7.1.59" evidence="2"/>
<dbReference type="OrthoDB" id="311172at2759"/>
<accession>A0A167JUB0</accession>
<evidence type="ECO:0000313" key="6">
    <source>
        <dbReference type="EMBL" id="OAA50766.1"/>
    </source>
</evidence>
<protein>
    <recommendedName>
        <fullName evidence="3">N-acetyl-D-glucosamine kinase</fullName>
        <ecNumber evidence="2">2.7.1.59</ecNumber>
    </recommendedName>
    <alternativeName>
        <fullName evidence="4">GlcNAc kinase</fullName>
    </alternativeName>
</protein>
<dbReference type="EMBL" id="AZHA01000002">
    <property type="protein sequence ID" value="OAA50766.1"/>
    <property type="molecule type" value="Genomic_DNA"/>
</dbReference>
<reference evidence="6 7" key="1">
    <citation type="journal article" date="2016" name="Genome Biol. Evol.">
        <title>Divergent and convergent evolution of fungal pathogenicity.</title>
        <authorList>
            <person name="Shang Y."/>
            <person name="Xiao G."/>
            <person name="Zheng P."/>
            <person name="Cen K."/>
            <person name="Zhan S."/>
            <person name="Wang C."/>
        </authorList>
    </citation>
    <scope>NUCLEOTIDE SEQUENCE [LARGE SCALE GENOMIC DNA]</scope>
    <source>
        <strain evidence="6 7">RCEF 3172</strain>
    </source>
</reference>
<dbReference type="Proteomes" id="UP000076863">
    <property type="component" value="Unassembled WGS sequence"/>
</dbReference>
<name>A0A167JUB0_9HYPO</name>
<dbReference type="InterPro" id="IPR043129">
    <property type="entry name" value="ATPase_NBD"/>
</dbReference>